<evidence type="ECO:0000313" key="2">
    <source>
        <dbReference type="EMBL" id="OQR82288.1"/>
    </source>
</evidence>
<keyword evidence="3" id="KW-1185">Reference proteome</keyword>
<accession>A0A1V9Y9F4</accession>
<feature type="compositionally biased region" description="Polar residues" evidence="1">
    <location>
        <begin position="236"/>
        <end position="247"/>
    </location>
</feature>
<feature type="region of interest" description="Disordered" evidence="1">
    <location>
        <begin position="166"/>
        <end position="188"/>
    </location>
</feature>
<gene>
    <name evidence="2" type="ORF">ACHHYP_16273</name>
</gene>
<sequence length="295" mass="32609">MPAARRKPTTEPVEPAVAQKQYAPFRQTYMDKKAYRDPYEVARGPGYLDSPLTITKRPVTLYKVERAKGFNPTLPVYADVMYDVDHGIANESKAKGNVAPLKSASPRFAQPTTRVPGPGSYHCEKFHGAFPILFTVVTPRDAKQEQHEQKAALQHMMGVIPIQDLHASDGVSPSRPLKSALSSSKGDRKTELYAHTLQDVSVASGGDDPACRTTPLMARATVRNAYNGSYLRQAASPTLVVQRSPTSKRPPPQKPMSPKLKFKGRQHYNLQTPRRTPPSTPPTAWPPSRNNFLLT</sequence>
<proteinExistence type="predicted"/>
<reference evidence="2 3" key="1">
    <citation type="journal article" date="2014" name="Genome Biol. Evol.">
        <title>The secreted proteins of Achlya hypogyna and Thraustotheca clavata identify the ancestral oomycete secretome and reveal gene acquisitions by horizontal gene transfer.</title>
        <authorList>
            <person name="Misner I."/>
            <person name="Blouin N."/>
            <person name="Leonard G."/>
            <person name="Richards T.A."/>
            <person name="Lane C.E."/>
        </authorList>
    </citation>
    <scope>NUCLEOTIDE SEQUENCE [LARGE SCALE GENOMIC DNA]</scope>
    <source>
        <strain evidence="2 3">ATCC 48635</strain>
    </source>
</reference>
<evidence type="ECO:0000313" key="3">
    <source>
        <dbReference type="Proteomes" id="UP000243579"/>
    </source>
</evidence>
<evidence type="ECO:0000256" key="1">
    <source>
        <dbReference type="SAM" id="MobiDB-lite"/>
    </source>
</evidence>
<feature type="compositionally biased region" description="Pro residues" evidence="1">
    <location>
        <begin position="275"/>
        <end position="285"/>
    </location>
</feature>
<protein>
    <submittedName>
        <fullName evidence="2">Uncharacterized protein</fullName>
    </submittedName>
</protein>
<dbReference type="AlphaFoldDB" id="A0A1V9Y9F4"/>
<name>A0A1V9Y9F4_ACHHY</name>
<organism evidence="2 3">
    <name type="scientific">Achlya hypogyna</name>
    <name type="common">Oomycete</name>
    <name type="synonym">Protoachlya hypogyna</name>
    <dbReference type="NCBI Taxonomy" id="1202772"/>
    <lineage>
        <taxon>Eukaryota</taxon>
        <taxon>Sar</taxon>
        <taxon>Stramenopiles</taxon>
        <taxon>Oomycota</taxon>
        <taxon>Saprolegniomycetes</taxon>
        <taxon>Saprolegniales</taxon>
        <taxon>Achlyaceae</taxon>
        <taxon>Achlya</taxon>
    </lineage>
</organism>
<feature type="region of interest" description="Disordered" evidence="1">
    <location>
        <begin position="236"/>
        <end position="295"/>
    </location>
</feature>
<dbReference type="EMBL" id="JNBR01002507">
    <property type="protein sequence ID" value="OQR82288.1"/>
    <property type="molecule type" value="Genomic_DNA"/>
</dbReference>
<dbReference type="OrthoDB" id="68458at2759"/>
<comment type="caution">
    <text evidence="2">The sequence shown here is derived from an EMBL/GenBank/DDBJ whole genome shotgun (WGS) entry which is preliminary data.</text>
</comment>
<dbReference type="Proteomes" id="UP000243579">
    <property type="component" value="Unassembled WGS sequence"/>
</dbReference>